<dbReference type="OrthoDB" id="9787225at2"/>
<evidence type="ECO:0000256" key="3">
    <source>
        <dbReference type="ARBA" id="ARBA00022676"/>
    </source>
</evidence>
<name>A0A063Y106_9GAMM</name>
<dbReference type="EMBL" id="JMSZ01000032">
    <property type="protein sequence ID" value="KDE39374.1"/>
    <property type="molecule type" value="Genomic_DNA"/>
</dbReference>
<proteinExistence type="inferred from homology"/>
<dbReference type="InterPro" id="IPR038063">
    <property type="entry name" value="Transpep_catalytic_dom"/>
</dbReference>
<dbReference type="EC" id="1.4.1.13" evidence="11"/>
<feature type="active site" description="Proton donor/acceptor" evidence="9">
    <location>
        <position position="119"/>
    </location>
</feature>
<dbReference type="GO" id="GO:0071972">
    <property type="term" value="F:peptidoglycan L,D-transpeptidase activity"/>
    <property type="evidence" value="ECO:0007669"/>
    <property type="project" value="TreeGrafter"/>
</dbReference>
<dbReference type="UniPathway" id="UPA00219"/>
<dbReference type="InterPro" id="IPR005490">
    <property type="entry name" value="LD_TPept_cat_dom"/>
</dbReference>
<evidence type="ECO:0000259" key="10">
    <source>
        <dbReference type="PROSITE" id="PS52029"/>
    </source>
</evidence>
<evidence type="ECO:0000313" key="11">
    <source>
        <dbReference type="EMBL" id="KDE39374.1"/>
    </source>
</evidence>
<reference evidence="11 12" key="1">
    <citation type="journal article" date="2005" name="Int. J. Syst. Evol. Microbiol.">
        <title>Nitrincola lacisaponensis gen. nov., sp. nov., a novel alkaliphilic bacterium isolated from an alkaline, saline lake.</title>
        <authorList>
            <person name="Dimitriu P.A."/>
            <person name="Shukla S.K."/>
            <person name="Conradt J."/>
            <person name="Marquez M.C."/>
            <person name="Ventosa A."/>
            <person name="Maglia A."/>
            <person name="Peyton B.M."/>
            <person name="Pinkart H.C."/>
            <person name="Mormile M.R."/>
        </authorList>
    </citation>
    <scope>NUCLEOTIDE SEQUENCE [LARGE SCALE GENOMIC DNA]</scope>
    <source>
        <strain evidence="11 12">4CA</strain>
    </source>
</reference>
<evidence type="ECO:0000256" key="4">
    <source>
        <dbReference type="ARBA" id="ARBA00022679"/>
    </source>
</evidence>
<dbReference type="AlphaFoldDB" id="A0A063Y106"/>
<keyword evidence="6 9" id="KW-0133">Cell shape</keyword>
<dbReference type="InterPro" id="IPR050979">
    <property type="entry name" value="LD-transpeptidase"/>
</dbReference>
<dbReference type="PANTHER" id="PTHR30582:SF24">
    <property type="entry name" value="L,D-TRANSPEPTIDASE ERFK_SRFK-RELATED"/>
    <property type="match status" value="1"/>
</dbReference>
<dbReference type="SUPFAM" id="SSF141523">
    <property type="entry name" value="L,D-transpeptidase catalytic domain-like"/>
    <property type="match status" value="1"/>
</dbReference>
<evidence type="ECO:0000256" key="8">
    <source>
        <dbReference type="ARBA" id="ARBA00023316"/>
    </source>
</evidence>
<evidence type="ECO:0000256" key="5">
    <source>
        <dbReference type="ARBA" id="ARBA00022801"/>
    </source>
</evidence>
<evidence type="ECO:0000256" key="6">
    <source>
        <dbReference type="ARBA" id="ARBA00022960"/>
    </source>
</evidence>
<feature type="domain" description="L,D-TPase catalytic" evidence="10">
    <location>
        <begin position="3"/>
        <end position="159"/>
    </location>
</feature>
<gene>
    <name evidence="11" type="ORF">ADINL_2503</name>
</gene>
<feature type="active site" description="Nucleophile" evidence="9">
    <location>
        <position position="135"/>
    </location>
</feature>
<comment type="similarity">
    <text evidence="2">Belongs to the YkuD family.</text>
</comment>
<keyword evidence="3" id="KW-0328">Glycosyltransferase</keyword>
<dbReference type="CDD" id="cd16913">
    <property type="entry name" value="YkuD_like"/>
    <property type="match status" value="1"/>
</dbReference>
<dbReference type="GO" id="GO:0008360">
    <property type="term" value="P:regulation of cell shape"/>
    <property type="evidence" value="ECO:0007669"/>
    <property type="project" value="UniProtKB-UniRule"/>
</dbReference>
<dbReference type="GO" id="GO:0004355">
    <property type="term" value="F:glutamate synthase (NADPH) activity"/>
    <property type="evidence" value="ECO:0007669"/>
    <property type="project" value="UniProtKB-EC"/>
</dbReference>
<keyword evidence="11" id="KW-0560">Oxidoreductase</keyword>
<evidence type="ECO:0000313" key="12">
    <source>
        <dbReference type="Proteomes" id="UP000027318"/>
    </source>
</evidence>
<evidence type="ECO:0000256" key="2">
    <source>
        <dbReference type="ARBA" id="ARBA00005992"/>
    </source>
</evidence>
<keyword evidence="12" id="KW-1185">Reference proteome</keyword>
<dbReference type="GO" id="GO:0018104">
    <property type="term" value="P:peptidoglycan-protein cross-linking"/>
    <property type="evidence" value="ECO:0007669"/>
    <property type="project" value="TreeGrafter"/>
</dbReference>
<dbReference type="GO" id="GO:0071555">
    <property type="term" value="P:cell wall organization"/>
    <property type="evidence" value="ECO:0007669"/>
    <property type="project" value="UniProtKB-UniRule"/>
</dbReference>
<dbReference type="PROSITE" id="PS52029">
    <property type="entry name" value="LD_TPASE"/>
    <property type="match status" value="1"/>
</dbReference>
<keyword evidence="4" id="KW-0808">Transferase</keyword>
<evidence type="ECO:0000256" key="7">
    <source>
        <dbReference type="ARBA" id="ARBA00022984"/>
    </source>
</evidence>
<sequence length="161" mass="18100">MSLHIHISIAQQRLSLYDDERVLCSFSVSTASRGPGNQENSGCTPLGRHRIRAKIGAGLPQNAVLVGRRFTGEIYSPELALQHPQRDWILTRILWLCGEQPGYNRLGSVDSMRRYIYIHGTPDTEPMGEPRSHGCIRMRNSDITELFQQVPTGCRVLITAE</sequence>
<dbReference type="GO" id="GO:0005576">
    <property type="term" value="C:extracellular region"/>
    <property type="evidence" value="ECO:0007669"/>
    <property type="project" value="TreeGrafter"/>
</dbReference>
<keyword evidence="8 9" id="KW-0961">Cell wall biogenesis/degradation</keyword>
<dbReference type="PANTHER" id="PTHR30582">
    <property type="entry name" value="L,D-TRANSPEPTIDASE"/>
    <property type="match status" value="1"/>
</dbReference>
<dbReference type="Pfam" id="PF03734">
    <property type="entry name" value="YkuD"/>
    <property type="match status" value="1"/>
</dbReference>
<keyword evidence="5" id="KW-0378">Hydrolase</keyword>
<evidence type="ECO:0000256" key="1">
    <source>
        <dbReference type="ARBA" id="ARBA00004752"/>
    </source>
</evidence>
<dbReference type="Gene3D" id="2.40.440.10">
    <property type="entry name" value="L,D-transpeptidase catalytic domain-like"/>
    <property type="match status" value="1"/>
</dbReference>
<evidence type="ECO:0000256" key="9">
    <source>
        <dbReference type="PROSITE-ProRule" id="PRU01373"/>
    </source>
</evidence>
<comment type="caution">
    <text evidence="11">The sequence shown here is derived from an EMBL/GenBank/DDBJ whole genome shotgun (WGS) entry which is preliminary data.</text>
</comment>
<dbReference type="STRING" id="267850.ADINL_2503"/>
<dbReference type="PATRIC" id="fig|267850.7.peg.2471"/>
<comment type="pathway">
    <text evidence="1 9">Cell wall biogenesis; peptidoglycan biosynthesis.</text>
</comment>
<keyword evidence="7 9" id="KW-0573">Peptidoglycan synthesis</keyword>
<dbReference type="GO" id="GO:0016757">
    <property type="term" value="F:glycosyltransferase activity"/>
    <property type="evidence" value="ECO:0007669"/>
    <property type="project" value="UniProtKB-KW"/>
</dbReference>
<dbReference type="Proteomes" id="UP000027318">
    <property type="component" value="Unassembled WGS sequence"/>
</dbReference>
<protein>
    <submittedName>
        <fullName evidence="11">Glutamate synthase [NADPH] large chain</fullName>
        <ecNumber evidence="11">1.4.1.13</ecNumber>
    </submittedName>
</protein>
<organism evidence="11 12">
    <name type="scientific">Nitrincola lacisaponensis</name>
    <dbReference type="NCBI Taxonomy" id="267850"/>
    <lineage>
        <taxon>Bacteria</taxon>
        <taxon>Pseudomonadati</taxon>
        <taxon>Pseudomonadota</taxon>
        <taxon>Gammaproteobacteria</taxon>
        <taxon>Oceanospirillales</taxon>
        <taxon>Oceanospirillaceae</taxon>
        <taxon>Nitrincola</taxon>
    </lineage>
</organism>
<dbReference type="RefSeq" id="WP_036548384.1">
    <property type="nucleotide sequence ID" value="NZ_JBKBNO010000002.1"/>
</dbReference>
<accession>A0A063Y106</accession>